<evidence type="ECO:0000313" key="7">
    <source>
        <dbReference type="Proteomes" id="UP000886998"/>
    </source>
</evidence>
<organism evidence="6 7">
    <name type="scientific">Trichonephila inaurata madagascariensis</name>
    <dbReference type="NCBI Taxonomy" id="2747483"/>
    <lineage>
        <taxon>Eukaryota</taxon>
        <taxon>Metazoa</taxon>
        <taxon>Ecdysozoa</taxon>
        <taxon>Arthropoda</taxon>
        <taxon>Chelicerata</taxon>
        <taxon>Arachnida</taxon>
        <taxon>Araneae</taxon>
        <taxon>Araneomorphae</taxon>
        <taxon>Entelegynae</taxon>
        <taxon>Araneoidea</taxon>
        <taxon>Nephilidae</taxon>
        <taxon>Trichonephila</taxon>
        <taxon>Trichonephila inaurata</taxon>
    </lineage>
</organism>
<evidence type="ECO:0000256" key="1">
    <source>
        <dbReference type="ARBA" id="ARBA00004141"/>
    </source>
</evidence>
<dbReference type="Gene3D" id="1.10.287.70">
    <property type="match status" value="1"/>
</dbReference>
<evidence type="ECO:0000259" key="5">
    <source>
        <dbReference type="Pfam" id="PF00520"/>
    </source>
</evidence>
<dbReference type="GO" id="GO:0005221">
    <property type="term" value="F:intracellularly cyclic nucleotide-activated monoatomic cation channel activity"/>
    <property type="evidence" value="ECO:0007669"/>
    <property type="project" value="InterPro"/>
</dbReference>
<proteinExistence type="predicted"/>
<evidence type="ECO:0000256" key="2">
    <source>
        <dbReference type="ARBA" id="ARBA00022692"/>
    </source>
</evidence>
<name>A0A8X7CS02_9ARAC</name>
<evidence type="ECO:0000256" key="3">
    <source>
        <dbReference type="ARBA" id="ARBA00022989"/>
    </source>
</evidence>
<dbReference type="GO" id="GO:0044877">
    <property type="term" value="F:protein-containing complex binding"/>
    <property type="evidence" value="ECO:0007669"/>
    <property type="project" value="TreeGrafter"/>
</dbReference>
<dbReference type="OrthoDB" id="421226at2759"/>
<feature type="domain" description="Ion transport" evidence="5">
    <location>
        <begin position="167"/>
        <end position="273"/>
    </location>
</feature>
<keyword evidence="4" id="KW-0472">Membrane</keyword>
<dbReference type="EMBL" id="BMAV01020753">
    <property type="protein sequence ID" value="GFY74452.1"/>
    <property type="molecule type" value="Genomic_DNA"/>
</dbReference>
<reference evidence="6" key="1">
    <citation type="submission" date="2020-08" db="EMBL/GenBank/DDBJ databases">
        <title>Multicomponent nature underlies the extraordinary mechanical properties of spider dragline silk.</title>
        <authorList>
            <person name="Kono N."/>
            <person name="Nakamura H."/>
            <person name="Mori M."/>
            <person name="Yoshida Y."/>
            <person name="Ohtoshi R."/>
            <person name="Malay A.D."/>
            <person name="Moran D.A.P."/>
            <person name="Tomita M."/>
            <person name="Numata K."/>
            <person name="Arakawa K."/>
        </authorList>
    </citation>
    <scope>NUCLEOTIDE SEQUENCE</scope>
</reference>
<evidence type="ECO:0000256" key="4">
    <source>
        <dbReference type="ARBA" id="ARBA00023136"/>
    </source>
</evidence>
<keyword evidence="3" id="KW-1133">Transmembrane helix</keyword>
<keyword evidence="2" id="KW-0812">Transmembrane</keyword>
<gene>
    <name evidence="6" type="primary">Cnga3</name>
    <name evidence="6" type="ORF">TNIN_28101</name>
</gene>
<dbReference type="AlphaFoldDB" id="A0A8X7CS02"/>
<dbReference type="InterPro" id="IPR050866">
    <property type="entry name" value="CNG_cation_channel"/>
</dbReference>
<dbReference type="PANTHER" id="PTHR45638:SF7">
    <property type="entry name" value="CYCLIC NUCLEOTIDE-GATED ION CHANNEL-LIKE, ISOFORM E"/>
    <property type="match status" value="1"/>
</dbReference>
<protein>
    <submittedName>
        <fullName evidence="6">Cyclic nucleotide-gated cation channel alpha-3</fullName>
    </submittedName>
</protein>
<keyword evidence="7" id="KW-1185">Reference proteome</keyword>
<sequence>MILNQSFCVGNLIEKLICQLNCGIEGGQRTFNRLMHIFQDIKDNNIFYPSTAFIELTPSSTPEDISAAAPSTSGPPIVPEEATVTTSSRSRWLKLRNTVQLSNAINQGAKKPPLKREDSFLKRFSTRPLPDPNATEGSSRLAGEGIMKSHFLGVWRSVVNPDENILFYWLSLLTICLLYNAWTIIVRQAFPELQEDWSTMWYCLDSFTDIVFALDIAFQFRTGYLEQGLMVCESKKLACHYIKSKSFILDIAAIIPVDLIQLHFGAIPILRFPRQVT</sequence>
<dbReference type="SUPFAM" id="SSF81324">
    <property type="entry name" value="Voltage-gated potassium channels"/>
    <property type="match status" value="1"/>
</dbReference>
<comment type="subcellular location">
    <subcellularLocation>
        <location evidence="1">Membrane</location>
        <topology evidence="1">Multi-pass membrane protein</topology>
    </subcellularLocation>
</comment>
<dbReference type="InterPro" id="IPR005821">
    <property type="entry name" value="Ion_trans_dom"/>
</dbReference>
<dbReference type="Pfam" id="PF00520">
    <property type="entry name" value="Ion_trans"/>
    <property type="match status" value="1"/>
</dbReference>
<dbReference type="PANTHER" id="PTHR45638">
    <property type="entry name" value="CYCLIC NUCLEOTIDE-GATED CATION CHANNEL SUBUNIT A"/>
    <property type="match status" value="1"/>
</dbReference>
<accession>A0A8X7CS02</accession>
<dbReference type="Proteomes" id="UP000886998">
    <property type="component" value="Unassembled WGS sequence"/>
</dbReference>
<evidence type="ECO:0000313" key="6">
    <source>
        <dbReference type="EMBL" id="GFY74452.1"/>
    </source>
</evidence>
<comment type="caution">
    <text evidence="6">The sequence shown here is derived from an EMBL/GenBank/DDBJ whole genome shotgun (WGS) entry which is preliminary data.</text>
</comment>
<dbReference type="GO" id="GO:0016020">
    <property type="term" value="C:membrane"/>
    <property type="evidence" value="ECO:0007669"/>
    <property type="project" value="UniProtKB-SubCell"/>
</dbReference>